<dbReference type="AlphaFoldDB" id="A0AAD6V382"/>
<protein>
    <submittedName>
        <fullName evidence="2">Uncharacterized protein</fullName>
    </submittedName>
</protein>
<organism evidence="2 3">
    <name type="scientific">Mycena pura</name>
    <dbReference type="NCBI Taxonomy" id="153505"/>
    <lineage>
        <taxon>Eukaryota</taxon>
        <taxon>Fungi</taxon>
        <taxon>Dikarya</taxon>
        <taxon>Basidiomycota</taxon>
        <taxon>Agaricomycotina</taxon>
        <taxon>Agaricomycetes</taxon>
        <taxon>Agaricomycetidae</taxon>
        <taxon>Agaricales</taxon>
        <taxon>Marasmiineae</taxon>
        <taxon>Mycenaceae</taxon>
        <taxon>Mycena</taxon>
    </lineage>
</organism>
<proteinExistence type="predicted"/>
<comment type="caution">
    <text evidence="2">The sequence shown here is derived from an EMBL/GenBank/DDBJ whole genome shotgun (WGS) entry which is preliminary data.</text>
</comment>
<dbReference type="EMBL" id="JARJCW010000060">
    <property type="protein sequence ID" value="KAJ7201069.1"/>
    <property type="molecule type" value="Genomic_DNA"/>
</dbReference>
<name>A0AAD6V382_9AGAR</name>
<dbReference type="PANTHER" id="PTHR33266">
    <property type="entry name" value="CHROMOSOME 15, WHOLE GENOME SHOTGUN SEQUENCE"/>
    <property type="match status" value="1"/>
</dbReference>
<evidence type="ECO:0000256" key="1">
    <source>
        <dbReference type="SAM" id="MobiDB-lite"/>
    </source>
</evidence>
<reference evidence="2" key="1">
    <citation type="submission" date="2023-03" db="EMBL/GenBank/DDBJ databases">
        <title>Massive genome expansion in bonnet fungi (Mycena s.s.) driven by repeated elements and novel gene families across ecological guilds.</title>
        <authorList>
            <consortium name="Lawrence Berkeley National Laboratory"/>
            <person name="Harder C.B."/>
            <person name="Miyauchi S."/>
            <person name="Viragh M."/>
            <person name="Kuo A."/>
            <person name="Thoen E."/>
            <person name="Andreopoulos B."/>
            <person name="Lu D."/>
            <person name="Skrede I."/>
            <person name="Drula E."/>
            <person name="Henrissat B."/>
            <person name="Morin E."/>
            <person name="Kohler A."/>
            <person name="Barry K."/>
            <person name="LaButti K."/>
            <person name="Morin E."/>
            <person name="Salamov A."/>
            <person name="Lipzen A."/>
            <person name="Mereny Z."/>
            <person name="Hegedus B."/>
            <person name="Baldrian P."/>
            <person name="Stursova M."/>
            <person name="Weitz H."/>
            <person name="Taylor A."/>
            <person name="Grigoriev I.V."/>
            <person name="Nagy L.G."/>
            <person name="Martin F."/>
            <person name="Kauserud H."/>
        </authorList>
    </citation>
    <scope>NUCLEOTIDE SEQUENCE</scope>
    <source>
        <strain evidence="2">9144</strain>
    </source>
</reference>
<dbReference type="Proteomes" id="UP001219525">
    <property type="component" value="Unassembled WGS sequence"/>
</dbReference>
<sequence>MLDDSPSLTPGVSYDQVKLLAAWMEDEPLATVIDRIISSHGAKANKYVDSLQIFLRDSPVRIDSSHRKSQDDMRTLWSKLKSEDYPYARFLLEMWEPSKHTRQPSTEDEIHAWLLDEAFGSKFEGDSVDLFCATMKEYASGFDSELFYGRIIAWHGPSGAGKSKGVDALKDRYPVYSICFRSSDDPSDGWPPGDTPAYNFFATCESGTGEERVAAFLGAFLEVAVSEIEQGPLAWKYRYKVGEAYVNSARGVLFTRVAKRAEELLHIQINNVDMELGPSSPSPAPAIPEPEYRYQQLWRRFCQVPALALIEHMPTTDYCFIALDECIDLPNVELMALRHILEAGHNVKSLWFILLSTNAEMHSLQQTYSLVQPSARFARLQCLPAWCHFGFGQLSPPEPDTPRECLRVDYLRKVGRPLFATYKTAMVAYSTARKKLFSPQPKFNPGSTVHILAAFSHRILLDLGSTVAAHTMAADSVKSNLRYATRIDGEIVHTVCPSEPLLSLIAADALNKGDNYVYGLRTLVDAVKKAELYCRLIIIRARDPKVKGYSDGNSSFSQTSYMHIDALVHLKHINPSDADRLRRFASGYHEPVSAIPQTLLRSLFIRGAGVQCCHGQPVIDGFYVAYGGDLDKPFDLNLFIMIPWQSKAKAVAASQAELVAGLTGPMQIDTAGRRCKPAQLVIVMDFNAKPASRTGNRFLQVTKRKAKPPTHPKKPQGKPITPWGGYAMGPHEEEPMTWCLDIRGHGGGSYPCTKATAEESSAPDFSALFEQVGRDIVANSIIAVASRSADACLHPLYPESTE</sequence>
<keyword evidence="3" id="KW-1185">Reference proteome</keyword>
<gene>
    <name evidence="2" type="ORF">GGX14DRAFT_465626</name>
</gene>
<evidence type="ECO:0000313" key="2">
    <source>
        <dbReference type="EMBL" id="KAJ7201069.1"/>
    </source>
</evidence>
<accession>A0AAD6V382</accession>
<feature type="region of interest" description="Disordered" evidence="1">
    <location>
        <begin position="702"/>
        <end position="721"/>
    </location>
</feature>
<dbReference type="PANTHER" id="PTHR33266:SF1">
    <property type="entry name" value="F-BOX DOMAIN-CONTAINING PROTEIN"/>
    <property type="match status" value="1"/>
</dbReference>
<feature type="compositionally biased region" description="Basic residues" evidence="1">
    <location>
        <begin position="702"/>
        <end position="716"/>
    </location>
</feature>
<evidence type="ECO:0000313" key="3">
    <source>
        <dbReference type="Proteomes" id="UP001219525"/>
    </source>
</evidence>